<protein>
    <submittedName>
        <fullName evidence="4">Glutathione S-transferase N-terminal domain-containing protein</fullName>
    </submittedName>
</protein>
<dbReference type="Proteomes" id="UP000694001">
    <property type="component" value="Chromosome"/>
</dbReference>
<dbReference type="PROSITE" id="PS50405">
    <property type="entry name" value="GST_CTER"/>
    <property type="match status" value="1"/>
</dbReference>
<dbReference type="Pfam" id="PF02798">
    <property type="entry name" value="GST_N"/>
    <property type="match status" value="1"/>
</dbReference>
<dbReference type="PANTHER" id="PTHR44051:SF8">
    <property type="entry name" value="GLUTATHIONE S-TRANSFERASE GSTA"/>
    <property type="match status" value="1"/>
</dbReference>
<dbReference type="SFLD" id="SFLDG00358">
    <property type="entry name" value="Main_(cytGST)"/>
    <property type="match status" value="1"/>
</dbReference>
<evidence type="ECO:0000259" key="3">
    <source>
        <dbReference type="PROSITE" id="PS50405"/>
    </source>
</evidence>
<dbReference type="Pfam" id="PF00043">
    <property type="entry name" value="GST_C"/>
    <property type="match status" value="1"/>
</dbReference>
<dbReference type="PANTHER" id="PTHR44051">
    <property type="entry name" value="GLUTATHIONE S-TRANSFERASE-RELATED"/>
    <property type="match status" value="1"/>
</dbReference>
<dbReference type="InterPro" id="IPR040079">
    <property type="entry name" value="Glutathione_S-Trfase"/>
</dbReference>
<gene>
    <name evidence="4" type="ORF">KO353_06470</name>
</gene>
<accession>A0A975YKK0</accession>
<evidence type="ECO:0000313" key="5">
    <source>
        <dbReference type="Proteomes" id="UP000694001"/>
    </source>
</evidence>
<dbReference type="SFLD" id="SFLDS00019">
    <property type="entry name" value="Glutathione_Transferase_(cytos"/>
    <property type="match status" value="1"/>
</dbReference>
<dbReference type="CDD" id="cd03188">
    <property type="entry name" value="GST_C_Beta"/>
    <property type="match status" value="1"/>
</dbReference>
<dbReference type="InterPro" id="IPR004045">
    <property type="entry name" value="Glutathione_S-Trfase_N"/>
</dbReference>
<dbReference type="PROSITE" id="PS50404">
    <property type="entry name" value="GST_NTER"/>
    <property type="match status" value="1"/>
</dbReference>
<evidence type="ECO:0000313" key="4">
    <source>
        <dbReference type="EMBL" id="QXM25840.1"/>
    </source>
</evidence>
<dbReference type="AlphaFoldDB" id="A0A975YKK0"/>
<sequence>MKLFYSPGACSLAVHIALHESGKSFEAVRVNLKDGEQFSPEFLKVNPKSKVPALARDDGSILTECPAILFWVARTSPEAKLLPDDADGEARALEWMNFISGSIHNGGFTRILRAERFVGAPEHAPAASEKAKADTIKYLTIAEEMLAGRDTALPSGHSVVDDYLFVIARWVPRTGKELSDFPALKRLHDRVAAREATKRALAAEGLA</sequence>
<evidence type="ECO:0000259" key="2">
    <source>
        <dbReference type="PROSITE" id="PS50404"/>
    </source>
</evidence>
<dbReference type="RefSeq" id="WP_218286892.1">
    <property type="nucleotide sequence ID" value="NZ_CP076448.1"/>
</dbReference>
<comment type="similarity">
    <text evidence="1">Belongs to the GST superfamily.</text>
</comment>
<dbReference type="KEGG" id="elio:KO353_06470"/>
<feature type="domain" description="GST C-terminal" evidence="3">
    <location>
        <begin position="85"/>
        <end position="207"/>
    </location>
</feature>
<proteinExistence type="inferred from homology"/>
<feature type="domain" description="GST N-terminal" evidence="2">
    <location>
        <begin position="1"/>
        <end position="80"/>
    </location>
</feature>
<dbReference type="InterPro" id="IPR004046">
    <property type="entry name" value="GST_C"/>
</dbReference>
<dbReference type="CDD" id="cd03057">
    <property type="entry name" value="GST_N_Beta"/>
    <property type="match status" value="1"/>
</dbReference>
<reference evidence="4" key="1">
    <citation type="submission" date="2021-06" db="EMBL/GenBank/DDBJ databases">
        <title>Elioraea tepida, sp. nov., a moderately thermophilic aerobic anoxygenic phototrophic bacterium isolated from an alkaline siliceous hot spring mat community in Yellowstone National Park, WY, USA.</title>
        <authorList>
            <person name="Saini M.K."/>
            <person name="Yoshida S."/>
            <person name="Sebastian A."/>
            <person name="Hirose S."/>
            <person name="Hara E."/>
            <person name="Tamaki H."/>
            <person name="Soulier N.T."/>
            <person name="Albert I."/>
            <person name="Hanada S."/>
            <person name="Bryant D.A."/>
            <person name="Tank M."/>
        </authorList>
    </citation>
    <scope>NUCLEOTIDE SEQUENCE</scope>
    <source>
        <strain evidence="4">MS-P2</strain>
    </source>
</reference>
<dbReference type="EMBL" id="CP076448">
    <property type="protein sequence ID" value="QXM25840.1"/>
    <property type="molecule type" value="Genomic_DNA"/>
</dbReference>
<dbReference type="InterPro" id="IPR010987">
    <property type="entry name" value="Glutathione-S-Trfase_C-like"/>
</dbReference>
<name>A0A975YKK0_9PROT</name>
<organism evidence="4 5">
    <name type="scientific">Elioraea tepida</name>
    <dbReference type="NCBI Taxonomy" id="2843330"/>
    <lineage>
        <taxon>Bacteria</taxon>
        <taxon>Pseudomonadati</taxon>
        <taxon>Pseudomonadota</taxon>
        <taxon>Alphaproteobacteria</taxon>
        <taxon>Acetobacterales</taxon>
        <taxon>Elioraeaceae</taxon>
        <taxon>Elioraea</taxon>
    </lineage>
</organism>
<keyword evidence="5" id="KW-1185">Reference proteome</keyword>
<evidence type="ECO:0000256" key="1">
    <source>
        <dbReference type="RuleBase" id="RU003494"/>
    </source>
</evidence>
<dbReference type="SFLD" id="SFLDG01150">
    <property type="entry name" value="Main.1:_Beta-like"/>
    <property type="match status" value="1"/>
</dbReference>